<gene>
    <name evidence="4" type="ORF">BTO32_12850</name>
</gene>
<evidence type="ECO:0000313" key="4">
    <source>
        <dbReference type="EMBL" id="ONF43544.1"/>
    </source>
</evidence>
<dbReference type="InterPro" id="IPR050811">
    <property type="entry name" value="Phosphate_ABC_transporter"/>
</dbReference>
<organism evidence="4 5">
    <name type="scientific">Marinobacter lutaoensis</name>
    <dbReference type="NCBI Taxonomy" id="135739"/>
    <lineage>
        <taxon>Bacteria</taxon>
        <taxon>Pseudomonadati</taxon>
        <taxon>Pseudomonadota</taxon>
        <taxon>Gammaproteobacteria</taxon>
        <taxon>Pseudomonadales</taxon>
        <taxon>Marinobacteraceae</taxon>
        <taxon>Marinobacter</taxon>
    </lineage>
</organism>
<keyword evidence="5" id="KW-1185">Reference proteome</keyword>
<dbReference type="RefSeq" id="WP_076725010.1">
    <property type="nucleotide sequence ID" value="NZ_MSCW01000007.1"/>
</dbReference>
<keyword evidence="1 2" id="KW-0732">Signal</keyword>
<dbReference type="Pfam" id="PF12849">
    <property type="entry name" value="PBP_like_2"/>
    <property type="match status" value="1"/>
</dbReference>
<proteinExistence type="predicted"/>
<dbReference type="EMBL" id="MSCW01000007">
    <property type="protein sequence ID" value="ONF43544.1"/>
    <property type="molecule type" value="Genomic_DNA"/>
</dbReference>
<protein>
    <submittedName>
        <fullName evidence="4">Phosphate ABC transporter substrate-binding protein</fullName>
    </submittedName>
</protein>
<name>A0A1V2DS46_9GAMM</name>
<dbReference type="PANTHER" id="PTHR30570:SF1">
    <property type="entry name" value="PHOSPHATE-BINDING PROTEIN PSTS"/>
    <property type="match status" value="1"/>
</dbReference>
<dbReference type="PANTHER" id="PTHR30570">
    <property type="entry name" value="PERIPLASMIC PHOSPHATE BINDING COMPONENT OF PHOSPHATE ABC TRANSPORTER"/>
    <property type="match status" value="1"/>
</dbReference>
<dbReference type="SUPFAM" id="SSF53850">
    <property type="entry name" value="Periplasmic binding protein-like II"/>
    <property type="match status" value="1"/>
</dbReference>
<dbReference type="InterPro" id="IPR024370">
    <property type="entry name" value="PBP_domain"/>
</dbReference>
<feature type="signal peptide" evidence="2">
    <location>
        <begin position="1"/>
        <end position="26"/>
    </location>
</feature>
<evidence type="ECO:0000313" key="5">
    <source>
        <dbReference type="Proteomes" id="UP000189339"/>
    </source>
</evidence>
<dbReference type="STRING" id="135739.BTO32_12850"/>
<comment type="caution">
    <text evidence="4">The sequence shown here is derived from an EMBL/GenBank/DDBJ whole genome shotgun (WGS) entry which is preliminary data.</text>
</comment>
<dbReference type="OrthoDB" id="9765713at2"/>
<evidence type="ECO:0000256" key="1">
    <source>
        <dbReference type="ARBA" id="ARBA00022729"/>
    </source>
</evidence>
<accession>A0A1V2DS46</accession>
<dbReference type="Gene3D" id="3.40.190.10">
    <property type="entry name" value="Periplasmic binding protein-like II"/>
    <property type="match status" value="2"/>
</dbReference>
<feature type="domain" description="PBP" evidence="3">
    <location>
        <begin position="20"/>
        <end position="312"/>
    </location>
</feature>
<dbReference type="Proteomes" id="UP000189339">
    <property type="component" value="Unassembled WGS sequence"/>
</dbReference>
<feature type="chain" id="PRO_5012143593" evidence="2">
    <location>
        <begin position="27"/>
        <end position="352"/>
    </location>
</feature>
<evidence type="ECO:0000259" key="3">
    <source>
        <dbReference type="Pfam" id="PF12849"/>
    </source>
</evidence>
<sequence length="352" mass="37959">MIKLKTALASVALAGSIAAVSAPAMARDTINIVGSSTVYPFATVVAERFGRNTDFPTPKLESTGSGGGFKLFCAGIGAEHPDITNASRRMKSSEFEACQKNGVKEITEVKIGSDGIVIAMSKDAPKMDLTLKEIFLALAKDVPDPKGGEKVVPNPYKKWSDIDASLPNTPINVMGPPPTSGTRDAFVEIAMEGGCKQFGWIKALEKTDGAKYKTICHSMREDGPFVEAGENDNLIVQRLGQDKEVLGIFGYSFLMENEGTIKAATIEGVYPTPETIADEEYPVARSLYFYIKNAHVGVIPGIKEYAEEFTSEAAWGDNGYLVDVGLIPNPRNLRMDVAKKVRNLTPLTGNEL</sequence>
<dbReference type="AlphaFoldDB" id="A0A1V2DS46"/>
<reference evidence="4 5" key="1">
    <citation type="submission" date="2016-12" db="EMBL/GenBank/DDBJ databases">
        <title>Marinobacter lutaoensis whole genome sequencing.</title>
        <authorList>
            <person name="Verma A."/>
            <person name="Krishnamurthi S."/>
        </authorList>
    </citation>
    <scope>NUCLEOTIDE SEQUENCE [LARGE SCALE GENOMIC DNA]</scope>
    <source>
        <strain evidence="4 5">T5054</strain>
    </source>
</reference>
<evidence type="ECO:0000256" key="2">
    <source>
        <dbReference type="SAM" id="SignalP"/>
    </source>
</evidence>